<dbReference type="GO" id="GO:0008168">
    <property type="term" value="F:methyltransferase activity"/>
    <property type="evidence" value="ECO:0007669"/>
    <property type="project" value="UniProtKB-KW"/>
</dbReference>
<evidence type="ECO:0000256" key="3">
    <source>
        <dbReference type="ARBA" id="ARBA00022679"/>
    </source>
</evidence>
<feature type="active site" evidence="6">
    <location>
        <position position="312"/>
    </location>
</feature>
<comment type="caution">
    <text evidence="8">The sequence shown here is derived from an EMBL/GenBank/DDBJ whole genome shotgun (WGS) entry which is preliminary data.</text>
</comment>
<keyword evidence="4" id="KW-0949">S-adenosyl-L-methionine</keyword>
<keyword evidence="2" id="KW-0489">Methyltransferase</keyword>
<dbReference type="InterPro" id="IPR029063">
    <property type="entry name" value="SAM-dependent_MTases_sf"/>
</dbReference>
<evidence type="ECO:0000256" key="5">
    <source>
        <dbReference type="ARBA" id="ARBA00023098"/>
    </source>
</evidence>
<dbReference type="Pfam" id="PF25371">
    <property type="entry name" value="DUF7884"/>
    <property type="match status" value="1"/>
</dbReference>
<dbReference type="AlphaFoldDB" id="G6EFB9"/>
<evidence type="ECO:0000256" key="1">
    <source>
        <dbReference type="ARBA" id="ARBA00010815"/>
    </source>
</evidence>
<dbReference type="PANTHER" id="PTHR43667">
    <property type="entry name" value="CYCLOPROPANE-FATTY-ACYL-PHOSPHOLIPID SYNTHASE"/>
    <property type="match status" value="1"/>
</dbReference>
<accession>G6EFB9</accession>
<evidence type="ECO:0000256" key="2">
    <source>
        <dbReference type="ARBA" id="ARBA00022603"/>
    </source>
</evidence>
<evidence type="ECO:0000259" key="7">
    <source>
        <dbReference type="Pfam" id="PF25371"/>
    </source>
</evidence>
<protein>
    <submittedName>
        <fullName evidence="8">Cyclopropane-fatty-acyl-phospholipid synthase</fullName>
    </submittedName>
</protein>
<dbReference type="InterPro" id="IPR050723">
    <property type="entry name" value="CFA/CMAS"/>
</dbReference>
<keyword evidence="5" id="KW-0443">Lipid metabolism</keyword>
<evidence type="ECO:0000256" key="6">
    <source>
        <dbReference type="PIRSR" id="PIRSR003085-1"/>
    </source>
</evidence>
<sequence>MVFNPSLALGEAYMDGKLTIEEGSLQDLLHLLFQGLDALDGHPVQRARAKFARGQSQRNHRRRSQRNVAHHYDLAGALYDLFLDQDRQYSCAYFTDAGQTLDDAQAAKKRHIAAKLLLEPGCEVLDIGSGWGGLALELAQSANANVTGITLSTEQLAAAGARAEAAGLSHQVRFELKDYRETEGTFDRIVSVGMFEHVGPQDYSTFFQTVGSRLKPDGVALIHSIGRMEPPGGADPWISKYIFPGGYIPALSEMIATVEKAGLWITDIEILRVHYAETLRHWHDRFQERRAQAAEIYDERFCRMWEFYLAACEMLFREGPLMVFQLQLAHRRDAVPLTRDYITDHERQALADVPENVRHRA</sequence>
<dbReference type="InterPro" id="IPR003333">
    <property type="entry name" value="CMAS"/>
</dbReference>
<keyword evidence="3" id="KW-0808">Transferase</keyword>
<organism evidence="8 9">
    <name type="scientific">Novosphingobium pentaromativorans US6-1</name>
    <dbReference type="NCBI Taxonomy" id="1088721"/>
    <lineage>
        <taxon>Bacteria</taxon>
        <taxon>Pseudomonadati</taxon>
        <taxon>Pseudomonadota</taxon>
        <taxon>Alphaproteobacteria</taxon>
        <taxon>Sphingomonadales</taxon>
        <taxon>Sphingomonadaceae</taxon>
        <taxon>Novosphingobium</taxon>
    </lineage>
</organism>
<dbReference type="GO" id="GO:0032259">
    <property type="term" value="P:methylation"/>
    <property type="evidence" value="ECO:0007669"/>
    <property type="project" value="UniProtKB-KW"/>
</dbReference>
<evidence type="ECO:0000313" key="9">
    <source>
        <dbReference type="Proteomes" id="UP000004030"/>
    </source>
</evidence>
<dbReference type="EMBL" id="AGFM01000048">
    <property type="protein sequence ID" value="EHJ59964.1"/>
    <property type="molecule type" value="Genomic_DNA"/>
</dbReference>
<keyword evidence="9" id="KW-1185">Reference proteome</keyword>
<dbReference type="PIRSF" id="PIRSF003085">
    <property type="entry name" value="CMAS"/>
    <property type="match status" value="1"/>
</dbReference>
<dbReference type="SUPFAM" id="SSF53335">
    <property type="entry name" value="S-adenosyl-L-methionine-dependent methyltransferases"/>
    <property type="match status" value="1"/>
</dbReference>
<dbReference type="PANTHER" id="PTHR43667:SF1">
    <property type="entry name" value="CYCLOPROPANE-FATTY-ACYL-PHOSPHOLIPID SYNTHASE"/>
    <property type="match status" value="1"/>
</dbReference>
<dbReference type="Proteomes" id="UP000004030">
    <property type="component" value="Unassembled WGS sequence"/>
</dbReference>
<evidence type="ECO:0000256" key="4">
    <source>
        <dbReference type="ARBA" id="ARBA00022691"/>
    </source>
</evidence>
<dbReference type="InterPro" id="IPR057206">
    <property type="entry name" value="DUF7884"/>
</dbReference>
<gene>
    <name evidence="8" type="ORF">NSU_3040</name>
</gene>
<dbReference type="Gene3D" id="3.40.50.150">
    <property type="entry name" value="Vaccinia Virus protein VP39"/>
    <property type="match status" value="1"/>
</dbReference>
<reference evidence="8 9" key="1">
    <citation type="journal article" date="2012" name="J. Bacteriol.">
        <title>Genome sequence of benzo(a)pyrene-degrading bacterium Novosphingobium pentaromativorans US6-1.</title>
        <authorList>
            <person name="Luo Y.R."/>
            <person name="Kang S.G."/>
            <person name="Kim S.J."/>
            <person name="Kim M.R."/>
            <person name="Li N."/>
            <person name="Lee J.H."/>
            <person name="Kwon K.K."/>
        </authorList>
    </citation>
    <scope>NUCLEOTIDE SEQUENCE [LARGE SCALE GENOMIC DNA]</scope>
    <source>
        <strain evidence="8 9">US6-1</strain>
    </source>
</reference>
<dbReference type="Pfam" id="PF02353">
    <property type="entry name" value="CMAS"/>
    <property type="match status" value="1"/>
</dbReference>
<proteinExistence type="inferred from homology"/>
<name>G6EFB9_9SPHN</name>
<dbReference type="STRING" id="1088721.JI59_04800"/>
<dbReference type="PATRIC" id="fig|1088721.3.peg.3001"/>
<dbReference type="eggNOG" id="COG2230">
    <property type="taxonomic scope" value="Bacteria"/>
</dbReference>
<feature type="domain" description="DUF7884" evidence="7">
    <location>
        <begin position="4"/>
        <end position="34"/>
    </location>
</feature>
<comment type="similarity">
    <text evidence="1">Belongs to the CFA/CMAS family.</text>
</comment>
<dbReference type="GO" id="GO:0008610">
    <property type="term" value="P:lipid biosynthetic process"/>
    <property type="evidence" value="ECO:0007669"/>
    <property type="project" value="InterPro"/>
</dbReference>
<evidence type="ECO:0000313" key="8">
    <source>
        <dbReference type="EMBL" id="EHJ59964.1"/>
    </source>
</evidence>
<dbReference type="CDD" id="cd02440">
    <property type="entry name" value="AdoMet_MTases"/>
    <property type="match status" value="1"/>
</dbReference>